<dbReference type="KEGG" id="cvr:CHLNCDRAFT_135623"/>
<dbReference type="InParanoid" id="E1ZIL6"/>
<keyword evidence="3" id="KW-1185">Reference proteome</keyword>
<dbReference type="AlphaFoldDB" id="E1ZIL6"/>
<proteinExistence type="predicted"/>
<name>E1ZIL6_CHLVA</name>
<dbReference type="PANTHER" id="PTHR46087:SF11">
    <property type="entry name" value="PROTEIN SEMI-ROLLED LEAF 2"/>
    <property type="match status" value="1"/>
</dbReference>
<gene>
    <name evidence="2" type="ORF">CHLNCDRAFT_135623</name>
</gene>
<protein>
    <submittedName>
        <fullName evidence="2">Uncharacterized protein</fullName>
    </submittedName>
</protein>
<dbReference type="GeneID" id="17353591"/>
<dbReference type="RefSeq" id="XP_005846282.1">
    <property type="nucleotide sequence ID" value="XM_005846220.1"/>
</dbReference>
<feature type="compositionally biased region" description="Low complexity" evidence="1">
    <location>
        <begin position="195"/>
        <end position="205"/>
    </location>
</feature>
<reference evidence="2 3" key="1">
    <citation type="journal article" date="2010" name="Plant Cell">
        <title>The Chlorella variabilis NC64A genome reveals adaptation to photosymbiosis, coevolution with viruses, and cryptic sex.</title>
        <authorList>
            <person name="Blanc G."/>
            <person name="Duncan G."/>
            <person name="Agarkova I."/>
            <person name="Borodovsky M."/>
            <person name="Gurnon J."/>
            <person name="Kuo A."/>
            <person name="Lindquist E."/>
            <person name="Lucas S."/>
            <person name="Pangilinan J."/>
            <person name="Polle J."/>
            <person name="Salamov A."/>
            <person name="Terry A."/>
            <person name="Yamada T."/>
            <person name="Dunigan D.D."/>
            <person name="Grigoriev I.V."/>
            <person name="Claverie J.M."/>
            <person name="Van Etten J.L."/>
        </authorList>
    </citation>
    <scope>NUCLEOTIDE SEQUENCE [LARGE SCALE GENOMIC DNA]</scope>
    <source>
        <strain evidence="2 3">NC64A</strain>
    </source>
</reference>
<feature type="compositionally biased region" description="Pro residues" evidence="1">
    <location>
        <begin position="181"/>
        <end position="194"/>
    </location>
</feature>
<dbReference type="PANTHER" id="PTHR46087">
    <property type="entry name" value="PUTATIVE, EXPRESSED-RELATED"/>
    <property type="match status" value="1"/>
</dbReference>
<feature type="compositionally biased region" description="Gly residues" evidence="1">
    <location>
        <begin position="15"/>
        <end position="26"/>
    </location>
</feature>
<evidence type="ECO:0000313" key="2">
    <source>
        <dbReference type="EMBL" id="EFN54180.1"/>
    </source>
</evidence>
<evidence type="ECO:0000313" key="3">
    <source>
        <dbReference type="Proteomes" id="UP000008141"/>
    </source>
</evidence>
<feature type="region of interest" description="Disordered" evidence="1">
    <location>
        <begin position="175"/>
        <end position="205"/>
    </location>
</feature>
<dbReference type="STRING" id="554065.E1ZIL6"/>
<dbReference type="Proteomes" id="UP000008141">
    <property type="component" value="Unassembled WGS sequence"/>
</dbReference>
<evidence type="ECO:0000256" key="1">
    <source>
        <dbReference type="SAM" id="MobiDB-lite"/>
    </source>
</evidence>
<sequence>MAQGVYTSPRAMLEEGGGQGQGRGQGGRVHVQRVLDTSFSLTRGSISHVVAASPPDVAALLVFEELAHMTRDAAEGKKVLEFVMRYLDAGGRWLGTPVLETSAAVLQQACEQEHQRYLLFSSLLRHVVAAEQLTPAERGAVLRLAVHESRQLEAALAAPALLLALRELPAVIASHGGPGQQVPPMPPPSTPPRAAPLGAAPDGGAPAAQQELELVAVAAGTAAPASLQPQVLAAVEQLARRVEDSGQLLEAVASTVAKLRGAAPISTAALQCCVAAGQAVAFAAPKASKGGGSAPRTFPSLLLHELAGIAVSWEPQQRLLAHQLLLQLLPAAVDGLKEQQAALLLSTVWHEAGLAASGPAAYVAMDRTLRALLAAAPAAALPQALKLAAALQLEVLEAGNGSAPADGGRLAVLSAAQLCAVLCMCRSLLAALAAQLGQPSLQQLAAPGCEGALQQLAVVPAQGLVLRGPDSGNGLDGASPEAAGSQRQLFWQGSAVSLAFSAEDQQGAERFLAGWRQATTGAAQQAALASALAAVPLFKQQGGAGAGPFQPMPLASLMPRLMQAGGDYSANGSHGSSDNSKRVQRLRTMYRHMRQISLCDSDRAALATISQESAAEEPAGATLQMRGLVLPWLTGSEGGGGGGEGAPTSAVKSVDEVLAEVDSALQAAEEAMERGRSP</sequence>
<dbReference type="InterPro" id="IPR055296">
    <property type="entry name" value="SRL2-like"/>
</dbReference>
<feature type="region of interest" description="Disordered" evidence="1">
    <location>
        <begin position="1"/>
        <end position="26"/>
    </location>
</feature>
<accession>E1ZIL6</accession>
<dbReference type="EMBL" id="GL433848">
    <property type="protein sequence ID" value="EFN54180.1"/>
    <property type="molecule type" value="Genomic_DNA"/>
</dbReference>
<organism evidence="3">
    <name type="scientific">Chlorella variabilis</name>
    <name type="common">Green alga</name>
    <dbReference type="NCBI Taxonomy" id="554065"/>
    <lineage>
        <taxon>Eukaryota</taxon>
        <taxon>Viridiplantae</taxon>
        <taxon>Chlorophyta</taxon>
        <taxon>core chlorophytes</taxon>
        <taxon>Trebouxiophyceae</taxon>
        <taxon>Chlorellales</taxon>
        <taxon>Chlorellaceae</taxon>
        <taxon>Chlorella clade</taxon>
        <taxon>Chlorella</taxon>
    </lineage>
</organism>
<dbReference type="OrthoDB" id="515961at2759"/>